<dbReference type="AlphaFoldDB" id="A0A1X6WQG3"/>
<dbReference type="Pfam" id="PF03618">
    <property type="entry name" value="Kinase-PPPase"/>
    <property type="match status" value="1"/>
</dbReference>
<evidence type="ECO:0000256" key="5">
    <source>
        <dbReference type="HAMAP-Rule" id="MF_00921"/>
    </source>
</evidence>
<feature type="binding site" evidence="5">
    <location>
        <begin position="158"/>
        <end position="165"/>
    </location>
    <ligand>
        <name>ADP</name>
        <dbReference type="ChEBI" id="CHEBI:456216"/>
    </ligand>
</feature>
<evidence type="ECO:0000256" key="4">
    <source>
        <dbReference type="ARBA" id="ARBA00022777"/>
    </source>
</evidence>
<gene>
    <name evidence="6" type="ORF">FM121_10535</name>
</gene>
<evidence type="ECO:0000256" key="1">
    <source>
        <dbReference type="ARBA" id="ARBA00022527"/>
    </source>
</evidence>
<protein>
    <recommendedName>
        <fullName evidence="5">Putative pyruvate, phosphate dikinase regulatory protein</fullName>
        <shortName evidence="5">PPDK regulatory protein</shortName>
        <ecNumber evidence="5">2.7.11.32</ecNumber>
        <ecNumber evidence="5">2.7.4.27</ecNumber>
    </recommendedName>
</protein>
<keyword evidence="4 5" id="KW-0418">Kinase</keyword>
<accession>A0A1X6WQG3</accession>
<dbReference type="HAMAP" id="MF_00921">
    <property type="entry name" value="PDRP"/>
    <property type="match status" value="1"/>
</dbReference>
<dbReference type="NCBIfam" id="NF003742">
    <property type="entry name" value="PRK05339.1"/>
    <property type="match status" value="1"/>
</dbReference>
<dbReference type="InterPro" id="IPR005177">
    <property type="entry name" value="Kinase-pyrophosphorylase"/>
</dbReference>
<evidence type="ECO:0000313" key="6">
    <source>
        <dbReference type="EMBL" id="SLM86520.1"/>
    </source>
</evidence>
<dbReference type="GO" id="GO:0043531">
    <property type="term" value="F:ADP binding"/>
    <property type="evidence" value="ECO:0007669"/>
    <property type="project" value="UniProtKB-UniRule"/>
</dbReference>
<dbReference type="PANTHER" id="PTHR31756">
    <property type="entry name" value="PYRUVATE, PHOSPHATE DIKINASE REGULATORY PROTEIN 1, CHLOROPLASTIC"/>
    <property type="match status" value="1"/>
</dbReference>
<keyword evidence="7" id="KW-1185">Reference proteome</keyword>
<dbReference type="GO" id="GO:0004674">
    <property type="term" value="F:protein serine/threonine kinase activity"/>
    <property type="evidence" value="ECO:0007669"/>
    <property type="project" value="UniProtKB-UniRule"/>
</dbReference>
<keyword evidence="1 5" id="KW-0723">Serine/threonine-protein kinase</keyword>
<proteinExistence type="inferred from homology"/>
<dbReference type="RefSeq" id="WP_086952145.1">
    <property type="nucleotide sequence ID" value="NZ_FWFD01000015.1"/>
</dbReference>
<reference evidence="7" key="1">
    <citation type="submission" date="2017-02" db="EMBL/GenBank/DDBJ databases">
        <authorList>
            <person name="Dridi B."/>
        </authorList>
    </citation>
    <scope>NUCLEOTIDE SEQUENCE [LARGE SCALE GENOMIC DNA]</scope>
    <source>
        <strain evidence="7">bH819</strain>
    </source>
</reference>
<dbReference type="EMBL" id="FWFD01000015">
    <property type="protein sequence ID" value="SLM86520.1"/>
    <property type="molecule type" value="Genomic_DNA"/>
</dbReference>
<organism evidence="6 7">
    <name type="scientific">Vagococcus fluvialis bH819</name>
    <dbReference type="NCBI Taxonomy" id="1255619"/>
    <lineage>
        <taxon>Bacteria</taxon>
        <taxon>Bacillati</taxon>
        <taxon>Bacillota</taxon>
        <taxon>Bacilli</taxon>
        <taxon>Lactobacillales</taxon>
        <taxon>Enterococcaceae</taxon>
        <taxon>Vagococcus</taxon>
    </lineage>
</organism>
<comment type="catalytic activity">
    <reaction evidence="5">
        <text>N(tele)-phospho-L-histidyl/L-threonyl-[pyruvate, phosphate dikinase] + ADP = N(tele)-phospho-L-histidyl/O-phospho-L-threonyl-[pyruvate, phosphate dikinase] + AMP + H(+)</text>
        <dbReference type="Rhea" id="RHEA:43692"/>
        <dbReference type="Rhea" id="RHEA-COMP:10650"/>
        <dbReference type="Rhea" id="RHEA-COMP:10651"/>
        <dbReference type="ChEBI" id="CHEBI:15378"/>
        <dbReference type="ChEBI" id="CHEBI:30013"/>
        <dbReference type="ChEBI" id="CHEBI:61977"/>
        <dbReference type="ChEBI" id="CHEBI:83586"/>
        <dbReference type="ChEBI" id="CHEBI:456215"/>
        <dbReference type="ChEBI" id="CHEBI:456216"/>
        <dbReference type="EC" id="2.7.11.32"/>
    </reaction>
</comment>
<dbReference type="EC" id="2.7.11.32" evidence="5"/>
<evidence type="ECO:0000313" key="7">
    <source>
        <dbReference type="Proteomes" id="UP000195918"/>
    </source>
</evidence>
<dbReference type="GO" id="GO:0005524">
    <property type="term" value="F:ATP binding"/>
    <property type="evidence" value="ECO:0007669"/>
    <property type="project" value="InterPro"/>
</dbReference>
<dbReference type="InterPro" id="IPR026565">
    <property type="entry name" value="PPDK_reg"/>
</dbReference>
<keyword evidence="2 5" id="KW-0808">Transferase</keyword>
<comment type="catalytic activity">
    <reaction evidence="5">
        <text>N(tele)-phospho-L-histidyl/O-phospho-L-threonyl-[pyruvate, phosphate dikinase] + phosphate + H(+) = N(tele)-phospho-L-histidyl/L-threonyl-[pyruvate, phosphate dikinase] + diphosphate</text>
        <dbReference type="Rhea" id="RHEA:43696"/>
        <dbReference type="Rhea" id="RHEA-COMP:10650"/>
        <dbReference type="Rhea" id="RHEA-COMP:10651"/>
        <dbReference type="ChEBI" id="CHEBI:15378"/>
        <dbReference type="ChEBI" id="CHEBI:30013"/>
        <dbReference type="ChEBI" id="CHEBI:33019"/>
        <dbReference type="ChEBI" id="CHEBI:43474"/>
        <dbReference type="ChEBI" id="CHEBI:61977"/>
        <dbReference type="ChEBI" id="CHEBI:83586"/>
        <dbReference type="EC" id="2.7.4.27"/>
    </reaction>
</comment>
<sequence length="277" mass="31436">MNKLRERHYRQVRLFVVSDSIGETAQRVINAVLAQFPDLTNYEIKKFPFVDSEEVLTNILADALQEKAVVVTTLVNKELNTLCSDFSKRTGLEYIDYMSPLVTIISERTQMTPTFKSGSLYQLDEEYFNRVEAIEFSVRYDDGKDPKGFAKSDFVILGISRTSKTPLSMYLANRSFKVSNLPLIPEVPIPKELFQIDSKKIIGLTADAEYIKKVRQSRLVSLGLTGSSSYVSLDRIKEELAFSQNLYQKIGATIINVENKSIEESAQLIEEYGKTIN</sequence>
<keyword evidence="3 5" id="KW-0547">Nucleotide-binding</keyword>
<dbReference type="OrthoDB" id="9782201at2"/>
<name>A0A1X6WQG3_9ENTE</name>
<evidence type="ECO:0000256" key="3">
    <source>
        <dbReference type="ARBA" id="ARBA00022741"/>
    </source>
</evidence>
<comment type="similarity">
    <text evidence="5">Belongs to the pyruvate, phosphate/water dikinase regulatory protein family. PDRP subfamily.</text>
</comment>
<dbReference type="Proteomes" id="UP000195918">
    <property type="component" value="Unassembled WGS sequence"/>
</dbReference>
<dbReference type="PANTHER" id="PTHR31756:SF3">
    <property type="entry name" value="PYRUVATE, PHOSPHATE DIKINASE REGULATORY PROTEIN 1, CHLOROPLASTIC"/>
    <property type="match status" value="1"/>
</dbReference>
<dbReference type="EC" id="2.7.4.27" evidence="5"/>
<dbReference type="GO" id="GO:0016776">
    <property type="term" value="F:phosphotransferase activity, phosphate group as acceptor"/>
    <property type="evidence" value="ECO:0007669"/>
    <property type="project" value="UniProtKB-UniRule"/>
</dbReference>
<comment type="function">
    <text evidence="5">Bifunctional serine/threonine kinase and phosphorylase involved in the regulation of the pyruvate, phosphate dikinase (PPDK) by catalyzing its phosphorylation/dephosphorylation.</text>
</comment>
<evidence type="ECO:0000256" key="2">
    <source>
        <dbReference type="ARBA" id="ARBA00022679"/>
    </source>
</evidence>